<dbReference type="InterPro" id="IPR002871">
    <property type="entry name" value="NIF_FeS_clus_asmbl_NifU_N"/>
</dbReference>
<evidence type="ECO:0000313" key="3">
    <source>
        <dbReference type="Proteomes" id="UP001344817"/>
    </source>
</evidence>
<dbReference type="SUPFAM" id="SSF82649">
    <property type="entry name" value="SufE/NifU"/>
    <property type="match status" value="1"/>
</dbReference>
<dbReference type="RefSeq" id="WP_330500399.1">
    <property type="nucleotide sequence ID" value="NZ_JAZDWZ010000001.1"/>
</dbReference>
<reference evidence="2" key="1">
    <citation type="submission" date="2024-01" db="EMBL/GenBank/DDBJ databases">
        <title>Genome sequence of Mycoplasma ciconiae type strain DSM 25251.</title>
        <authorList>
            <person name="Spergser J."/>
        </authorList>
    </citation>
    <scope>NUCLEOTIDE SEQUENCE [LARGE SCALE GENOMIC DNA]</scope>
    <source>
        <strain evidence="2">DSM 25251</strain>
    </source>
</reference>
<dbReference type="Pfam" id="PF01592">
    <property type="entry name" value="NifU_N"/>
    <property type="match status" value="1"/>
</dbReference>
<dbReference type="Gene3D" id="3.90.1010.10">
    <property type="match status" value="1"/>
</dbReference>
<keyword evidence="3" id="KW-1185">Reference proteome</keyword>
<feature type="domain" description="NIF system FeS cluster assembly NifU N-terminal" evidence="1">
    <location>
        <begin position="9"/>
        <end position="98"/>
    </location>
</feature>
<proteinExistence type="predicted"/>
<sequence>MHFNDNLAREVIMKSYISPENKDNLENKQNIITKFSTTCADKLQYVFEVQNNVIKNLNFDAQGCAIFLASTDILFSTIKNKSVEQALEIIDIYNNFVDNNDSITQEQLQKIGNLWVFFNVKKHLNRLVCARLSSNSLKDELSKK</sequence>
<dbReference type="EMBL" id="JAZDWZ010000001">
    <property type="protein sequence ID" value="MEE3927984.1"/>
    <property type="molecule type" value="Genomic_DNA"/>
</dbReference>
<organism evidence="2 3">
    <name type="scientific">Mycoplasmopsis ciconiae</name>
    <dbReference type="NCBI Taxonomy" id="561067"/>
    <lineage>
        <taxon>Bacteria</taxon>
        <taxon>Bacillati</taxon>
        <taxon>Mycoplasmatota</taxon>
        <taxon>Mycoplasmoidales</taxon>
        <taxon>Metamycoplasmataceae</taxon>
        <taxon>Mycoplasmopsis</taxon>
    </lineage>
</organism>
<dbReference type="Proteomes" id="UP001344817">
    <property type="component" value="Unassembled WGS sequence"/>
</dbReference>
<dbReference type="CDD" id="cd06664">
    <property type="entry name" value="IscU_like"/>
    <property type="match status" value="1"/>
</dbReference>
<evidence type="ECO:0000313" key="2">
    <source>
        <dbReference type="EMBL" id="MEE3927984.1"/>
    </source>
</evidence>
<evidence type="ECO:0000259" key="1">
    <source>
        <dbReference type="Pfam" id="PF01592"/>
    </source>
</evidence>
<comment type="caution">
    <text evidence="2">The sequence shown here is derived from an EMBL/GenBank/DDBJ whole genome shotgun (WGS) entry which is preliminary data.</text>
</comment>
<protein>
    <submittedName>
        <fullName evidence="2">Iron-sulfur cluster assembly scaffold protein</fullName>
    </submittedName>
</protein>
<gene>
    <name evidence="2" type="ORF">V2E24_00120</name>
</gene>
<name>A0ABU7MKC7_9BACT</name>
<accession>A0ABU7MKC7</accession>